<dbReference type="Gene3D" id="3.40.390.10">
    <property type="entry name" value="Collagenase (Catalytic Domain)"/>
    <property type="match status" value="1"/>
</dbReference>
<dbReference type="PANTHER" id="PTHR11733">
    <property type="entry name" value="ZINC METALLOPROTEASE FAMILY M13 NEPRILYSIN-RELATED"/>
    <property type="match status" value="1"/>
</dbReference>
<evidence type="ECO:0000256" key="8">
    <source>
        <dbReference type="ARBA" id="ARBA00023049"/>
    </source>
</evidence>
<gene>
    <name evidence="11" type="ORF">V9T40_002601</name>
</gene>
<evidence type="ECO:0000313" key="11">
    <source>
        <dbReference type="EMBL" id="KAK7590988.1"/>
    </source>
</evidence>
<evidence type="ECO:0000259" key="9">
    <source>
        <dbReference type="Pfam" id="PF01431"/>
    </source>
</evidence>
<dbReference type="EMBL" id="JBBCAQ010000022">
    <property type="protein sequence ID" value="KAK7590988.1"/>
    <property type="molecule type" value="Genomic_DNA"/>
</dbReference>
<accession>A0AAN9Y5S0</accession>
<dbReference type="GO" id="GO:0005886">
    <property type="term" value="C:plasma membrane"/>
    <property type="evidence" value="ECO:0007669"/>
    <property type="project" value="UniProtKB-SubCell"/>
</dbReference>
<comment type="caution">
    <text evidence="11">The sequence shown here is derived from an EMBL/GenBank/DDBJ whole genome shotgun (WGS) entry which is preliminary data.</text>
</comment>
<keyword evidence="12" id="KW-1185">Reference proteome</keyword>
<evidence type="ECO:0000256" key="1">
    <source>
        <dbReference type="ARBA" id="ARBA00001947"/>
    </source>
</evidence>
<evidence type="ECO:0000256" key="2">
    <source>
        <dbReference type="ARBA" id="ARBA00004401"/>
    </source>
</evidence>
<dbReference type="InterPro" id="IPR024079">
    <property type="entry name" value="MetalloPept_cat_dom_sf"/>
</dbReference>
<dbReference type="AlphaFoldDB" id="A0AAN9Y5S0"/>
<evidence type="ECO:0000256" key="6">
    <source>
        <dbReference type="ARBA" id="ARBA00022801"/>
    </source>
</evidence>
<organism evidence="11 12">
    <name type="scientific">Parthenolecanium corni</name>
    <dbReference type="NCBI Taxonomy" id="536013"/>
    <lineage>
        <taxon>Eukaryota</taxon>
        <taxon>Metazoa</taxon>
        <taxon>Ecdysozoa</taxon>
        <taxon>Arthropoda</taxon>
        <taxon>Hexapoda</taxon>
        <taxon>Insecta</taxon>
        <taxon>Pterygota</taxon>
        <taxon>Neoptera</taxon>
        <taxon>Paraneoptera</taxon>
        <taxon>Hemiptera</taxon>
        <taxon>Sternorrhyncha</taxon>
        <taxon>Coccoidea</taxon>
        <taxon>Coccidae</taxon>
        <taxon>Parthenolecanium</taxon>
    </lineage>
</organism>
<protein>
    <submittedName>
        <fullName evidence="11">Uncharacterized protein</fullName>
    </submittedName>
</protein>
<keyword evidence="7" id="KW-0862">Zinc</keyword>
<keyword evidence="4" id="KW-0645">Protease</keyword>
<sequence length="898" mass="103430">MLGLPVTPPFHAPIPASFDEIAVLAKIHRYSPLTSFLFDIKVRGNPRNIMINHIYFGQTPSASKAPASTSNETDSKFEATTAEIRKALVKYLSVTANFMYKNLGVQLTKTQESLKTSQVKRVAEFLLDLDKKSNFTANDEKFLKTVNDLFYDFYTTLLNGAIFTHYFMITRNLSGSGENFERNLSGLEASAEIFNKNINPDNSPCQNFYEFMCGNFKEWNPLGVGEQRKLMTSYRQNYLDQEITKFLTNPNTDNLLSLSKAQTTYQSCLNEIAIEKFGNTPVPAELNSIGLPITPPFNLRLNKPLDFSKLLAKVHRSPFTNFLFDVGVLVDPFDSSKTRLVFNYTPSIMHGMTAESKSLEIFQMRAHSPETELQKKKETDRKLLVKAMTGAVQLMNELTNVPSSKKRNEIIQKRINDIVNFLIKLEETKESEKLEEERDPNTYTYITLDELQKETDKILGNAQMKINWYDYMKELFKDIRDDTSEYFKSGELIIIKNMDQLKAVLQVVSKVNQPVIVSAIWWLVVDSVSPYAAARFRSSHYEPKTKIDKNQLQPGRQCLEFVISQYPYLLVHLFMKYETNIVKQRDEVNEMVSNIRDAYHETITQATWLDDATKMAALYKLLSITTKISFDEWMTNPKRIEEMYEKVVVNSEFFHQNIRSSKVIKRKQQLEFLGMKNPLNSRTPLLDPTIADARYSPLINAINVPFGIIGRPYHGLGLQALNYGALGSVVSHEIAHAFDTVGKQYNPWGKKRRWWRKKTDAEFDERSKCFIDFYNEFQLPEINRKVNGKLTLDENIADFLGVQHAIKAYRKYVAKHGKEKSLINFENVPHEQLLTMSYATINCSELTPSFLQRMLEKDEHAPNIARVLGVLKNSQEFADIWKCSTNEEMNPEKKCVIW</sequence>
<feature type="domain" description="Peptidase M13 C-terminal" evidence="9">
    <location>
        <begin position="693"/>
        <end position="896"/>
    </location>
</feature>
<dbReference type="Gene3D" id="1.10.1380.10">
    <property type="entry name" value="Neutral endopeptidase , domain2"/>
    <property type="match status" value="1"/>
</dbReference>
<dbReference type="InterPro" id="IPR000718">
    <property type="entry name" value="Peptidase_M13"/>
</dbReference>
<evidence type="ECO:0000256" key="5">
    <source>
        <dbReference type="ARBA" id="ARBA00022723"/>
    </source>
</evidence>
<keyword evidence="6" id="KW-0378">Hydrolase</keyword>
<dbReference type="PANTHER" id="PTHR11733:SF237">
    <property type="entry name" value="NEPRILYSIN-LIKE 4"/>
    <property type="match status" value="1"/>
</dbReference>
<comment type="similarity">
    <text evidence="3">Belongs to the peptidase M13 family.</text>
</comment>
<name>A0AAN9Y5S0_9HEMI</name>
<dbReference type="SUPFAM" id="SSF55486">
    <property type="entry name" value="Metalloproteases ('zincins'), catalytic domain"/>
    <property type="match status" value="1"/>
</dbReference>
<comment type="cofactor">
    <cofactor evidence="1">
        <name>Zn(2+)</name>
        <dbReference type="ChEBI" id="CHEBI:29105"/>
    </cofactor>
</comment>
<feature type="domain" description="Peptidase M13 N-terminal" evidence="10">
    <location>
        <begin position="204"/>
        <end position="630"/>
    </location>
</feature>
<dbReference type="InterPro" id="IPR008753">
    <property type="entry name" value="Peptidase_M13_N"/>
</dbReference>
<reference evidence="11 12" key="1">
    <citation type="submission" date="2024-03" db="EMBL/GenBank/DDBJ databases">
        <title>Adaptation during the transition from Ophiocordyceps entomopathogen to insect associate is accompanied by gene loss and intensified selection.</title>
        <authorList>
            <person name="Ward C.M."/>
            <person name="Onetto C.A."/>
            <person name="Borneman A.R."/>
        </authorList>
    </citation>
    <scope>NUCLEOTIDE SEQUENCE [LARGE SCALE GENOMIC DNA]</scope>
    <source>
        <strain evidence="11">AWRI1</strain>
        <tissue evidence="11">Single Adult Female</tissue>
    </source>
</reference>
<proteinExistence type="inferred from homology"/>
<dbReference type="Pfam" id="PF05649">
    <property type="entry name" value="Peptidase_M13_N"/>
    <property type="match status" value="1"/>
</dbReference>
<dbReference type="Pfam" id="PF01431">
    <property type="entry name" value="Peptidase_M13"/>
    <property type="match status" value="1"/>
</dbReference>
<comment type="subcellular location">
    <subcellularLocation>
        <location evidence="2">Cell membrane</location>
        <topology evidence="2">Single-pass type II membrane protein</topology>
    </subcellularLocation>
</comment>
<dbReference type="CDD" id="cd08662">
    <property type="entry name" value="M13"/>
    <property type="match status" value="1"/>
</dbReference>
<evidence type="ECO:0000256" key="7">
    <source>
        <dbReference type="ARBA" id="ARBA00022833"/>
    </source>
</evidence>
<dbReference type="Proteomes" id="UP001367676">
    <property type="component" value="Unassembled WGS sequence"/>
</dbReference>
<dbReference type="InterPro" id="IPR018497">
    <property type="entry name" value="Peptidase_M13_C"/>
</dbReference>
<keyword evidence="8" id="KW-0482">Metalloprotease</keyword>
<dbReference type="GO" id="GO:0016485">
    <property type="term" value="P:protein processing"/>
    <property type="evidence" value="ECO:0007669"/>
    <property type="project" value="TreeGrafter"/>
</dbReference>
<dbReference type="PROSITE" id="PS51885">
    <property type="entry name" value="NEPRILYSIN"/>
    <property type="match status" value="1"/>
</dbReference>
<evidence type="ECO:0000259" key="10">
    <source>
        <dbReference type="Pfam" id="PF05649"/>
    </source>
</evidence>
<dbReference type="GO" id="GO:0004222">
    <property type="term" value="F:metalloendopeptidase activity"/>
    <property type="evidence" value="ECO:0007669"/>
    <property type="project" value="InterPro"/>
</dbReference>
<keyword evidence="5" id="KW-0479">Metal-binding</keyword>
<dbReference type="GO" id="GO:0046872">
    <property type="term" value="F:metal ion binding"/>
    <property type="evidence" value="ECO:0007669"/>
    <property type="project" value="UniProtKB-KW"/>
</dbReference>
<evidence type="ECO:0000256" key="3">
    <source>
        <dbReference type="ARBA" id="ARBA00007357"/>
    </source>
</evidence>
<evidence type="ECO:0000256" key="4">
    <source>
        <dbReference type="ARBA" id="ARBA00022670"/>
    </source>
</evidence>
<dbReference type="InterPro" id="IPR042089">
    <property type="entry name" value="Peptidase_M13_dom_2"/>
</dbReference>
<dbReference type="PRINTS" id="PR00786">
    <property type="entry name" value="NEPRILYSIN"/>
</dbReference>
<evidence type="ECO:0000313" key="12">
    <source>
        <dbReference type="Proteomes" id="UP001367676"/>
    </source>
</evidence>